<dbReference type="Pfam" id="PF00989">
    <property type="entry name" value="PAS"/>
    <property type="match status" value="1"/>
</dbReference>
<dbReference type="FunFam" id="3.30.565.10:FF:000010">
    <property type="entry name" value="Sensor histidine kinase RcsC"/>
    <property type="match status" value="1"/>
</dbReference>
<dbReference type="Pfam" id="PF00072">
    <property type="entry name" value="Response_reg"/>
    <property type="match status" value="1"/>
</dbReference>
<dbReference type="SUPFAM" id="SSF55785">
    <property type="entry name" value="PYP-like sensor domain (PAS domain)"/>
    <property type="match status" value="2"/>
</dbReference>
<dbReference type="NCBIfam" id="TIGR00229">
    <property type="entry name" value="sensory_box"/>
    <property type="match status" value="2"/>
</dbReference>
<dbReference type="Gene3D" id="3.30.565.10">
    <property type="entry name" value="Histidine kinase-like ATPase, C-terminal domain"/>
    <property type="match status" value="1"/>
</dbReference>
<dbReference type="CDD" id="cd17546">
    <property type="entry name" value="REC_hyHK_CKI1_RcsC-like"/>
    <property type="match status" value="1"/>
</dbReference>
<dbReference type="SMART" id="SM00091">
    <property type="entry name" value="PAS"/>
    <property type="match status" value="2"/>
</dbReference>
<dbReference type="Gene3D" id="3.30.450.20">
    <property type="entry name" value="PAS domain"/>
    <property type="match status" value="2"/>
</dbReference>
<dbReference type="EC" id="2.7.13.3" evidence="2"/>
<evidence type="ECO:0000256" key="1">
    <source>
        <dbReference type="ARBA" id="ARBA00000085"/>
    </source>
</evidence>
<keyword evidence="12" id="KW-0812">Transmembrane</keyword>
<evidence type="ECO:0000313" key="18">
    <source>
        <dbReference type="Proteomes" id="UP000295438"/>
    </source>
</evidence>
<keyword evidence="8" id="KW-0902">Two-component regulatory system</keyword>
<evidence type="ECO:0000313" key="17">
    <source>
        <dbReference type="EMBL" id="TDK42564.1"/>
    </source>
</evidence>
<dbReference type="PROSITE" id="PS50112">
    <property type="entry name" value="PAS"/>
    <property type="match status" value="2"/>
</dbReference>
<dbReference type="InterPro" id="IPR013767">
    <property type="entry name" value="PAS_fold"/>
</dbReference>
<dbReference type="PRINTS" id="PR00344">
    <property type="entry name" value="BCTRLSENSOR"/>
</dbReference>
<dbReference type="InterPro" id="IPR005467">
    <property type="entry name" value="His_kinase_dom"/>
</dbReference>
<evidence type="ECO:0000259" key="13">
    <source>
        <dbReference type="PROSITE" id="PS50109"/>
    </source>
</evidence>
<accession>A0A4R5UTQ6</accession>
<keyword evidence="7" id="KW-0067">ATP-binding</keyword>
<evidence type="ECO:0000256" key="7">
    <source>
        <dbReference type="ARBA" id="ARBA00022840"/>
    </source>
</evidence>
<dbReference type="InterPro" id="IPR003661">
    <property type="entry name" value="HisK_dim/P_dom"/>
</dbReference>
<dbReference type="InterPro" id="IPR036097">
    <property type="entry name" value="HisK_dim/P_sf"/>
</dbReference>
<dbReference type="Gene3D" id="1.10.287.130">
    <property type="match status" value="1"/>
</dbReference>
<keyword evidence="12" id="KW-0472">Membrane</keyword>
<dbReference type="InterPro" id="IPR001610">
    <property type="entry name" value="PAC"/>
</dbReference>
<feature type="domain" description="PAS" evidence="15">
    <location>
        <begin position="319"/>
        <end position="355"/>
    </location>
</feature>
<evidence type="ECO:0000256" key="8">
    <source>
        <dbReference type="ARBA" id="ARBA00023012"/>
    </source>
</evidence>
<organism evidence="17 18">
    <name type="scientific">Algoriphagus formosus</name>
    <dbReference type="NCBI Taxonomy" id="2007308"/>
    <lineage>
        <taxon>Bacteria</taxon>
        <taxon>Pseudomonadati</taxon>
        <taxon>Bacteroidota</taxon>
        <taxon>Cytophagia</taxon>
        <taxon>Cytophagales</taxon>
        <taxon>Cyclobacteriaceae</taxon>
        <taxon>Algoriphagus</taxon>
    </lineage>
</organism>
<feature type="transmembrane region" description="Helical" evidence="12">
    <location>
        <begin position="270"/>
        <end position="292"/>
    </location>
</feature>
<dbReference type="SUPFAM" id="SSF52172">
    <property type="entry name" value="CheY-like"/>
    <property type="match status" value="1"/>
</dbReference>
<dbReference type="CDD" id="cd16922">
    <property type="entry name" value="HATPase_EvgS-ArcB-TorS-like"/>
    <property type="match status" value="1"/>
</dbReference>
<dbReference type="FunFam" id="1.10.287.130:FF:000002">
    <property type="entry name" value="Two-component osmosensing histidine kinase"/>
    <property type="match status" value="1"/>
</dbReference>
<protein>
    <recommendedName>
        <fullName evidence="10">Sensory/regulatory protein RpfC</fullName>
        <ecNumber evidence="2">2.7.13.3</ecNumber>
    </recommendedName>
</protein>
<feature type="domain" description="PAC" evidence="16">
    <location>
        <begin position="385"/>
        <end position="437"/>
    </location>
</feature>
<dbReference type="InterPro" id="IPR000014">
    <property type="entry name" value="PAS"/>
</dbReference>
<dbReference type="InterPro" id="IPR000700">
    <property type="entry name" value="PAS-assoc_C"/>
</dbReference>
<dbReference type="Proteomes" id="UP000295438">
    <property type="component" value="Unassembled WGS sequence"/>
</dbReference>
<dbReference type="GO" id="GO:0000155">
    <property type="term" value="F:phosphorelay sensor kinase activity"/>
    <property type="evidence" value="ECO:0007669"/>
    <property type="project" value="InterPro"/>
</dbReference>
<evidence type="ECO:0000256" key="9">
    <source>
        <dbReference type="ARBA" id="ARBA00064003"/>
    </source>
</evidence>
<gene>
    <name evidence="17" type="ORF">E1898_14060</name>
</gene>
<dbReference type="PANTHER" id="PTHR43047">
    <property type="entry name" value="TWO-COMPONENT HISTIDINE PROTEIN KINASE"/>
    <property type="match status" value="1"/>
</dbReference>
<name>A0A4R5UTQ6_9BACT</name>
<keyword evidence="12" id="KW-1133">Transmembrane helix</keyword>
<dbReference type="CDD" id="cd00130">
    <property type="entry name" value="PAS"/>
    <property type="match status" value="2"/>
</dbReference>
<comment type="catalytic activity">
    <reaction evidence="1">
        <text>ATP + protein L-histidine = ADP + protein N-phospho-L-histidine.</text>
        <dbReference type="EC" id="2.7.13.3"/>
    </reaction>
</comment>
<comment type="subunit">
    <text evidence="9">At low DSF concentrations, interacts with RpfF.</text>
</comment>
<dbReference type="InterPro" id="IPR003594">
    <property type="entry name" value="HATPase_dom"/>
</dbReference>
<keyword evidence="6 17" id="KW-0418">Kinase</keyword>
<dbReference type="InterPro" id="IPR011006">
    <property type="entry name" value="CheY-like_superfamily"/>
</dbReference>
<dbReference type="InterPro" id="IPR004358">
    <property type="entry name" value="Sig_transdc_His_kin-like_C"/>
</dbReference>
<reference evidence="17 18" key="1">
    <citation type="submission" date="2019-03" db="EMBL/GenBank/DDBJ databases">
        <title>Algoriphagus aquimaris sp. nov., isolated form marine sediment in Pohang, Korea.</title>
        <authorList>
            <person name="Kim J."/>
            <person name="Yoon S.-H."/>
            <person name="Lee S.-S."/>
        </authorList>
    </citation>
    <scope>NUCLEOTIDE SEQUENCE [LARGE SCALE GENOMIC DNA]</scope>
    <source>
        <strain evidence="17 18">F21</strain>
    </source>
</reference>
<dbReference type="RefSeq" id="WP_133391378.1">
    <property type="nucleotide sequence ID" value="NZ_SMUW01000036.1"/>
</dbReference>
<dbReference type="GO" id="GO:0005524">
    <property type="term" value="F:ATP binding"/>
    <property type="evidence" value="ECO:0007669"/>
    <property type="project" value="UniProtKB-KW"/>
</dbReference>
<dbReference type="SMART" id="SM00388">
    <property type="entry name" value="HisKA"/>
    <property type="match status" value="1"/>
</dbReference>
<evidence type="ECO:0000256" key="10">
    <source>
        <dbReference type="ARBA" id="ARBA00068150"/>
    </source>
</evidence>
<keyword evidence="3 11" id="KW-0597">Phosphoprotein</keyword>
<evidence type="ECO:0000256" key="6">
    <source>
        <dbReference type="ARBA" id="ARBA00022777"/>
    </source>
</evidence>
<evidence type="ECO:0000256" key="2">
    <source>
        <dbReference type="ARBA" id="ARBA00012438"/>
    </source>
</evidence>
<comment type="caution">
    <text evidence="17">The sequence shown here is derived from an EMBL/GenBank/DDBJ whole genome shotgun (WGS) entry which is preliminary data.</text>
</comment>
<dbReference type="Pfam" id="PF00512">
    <property type="entry name" value="HisKA"/>
    <property type="match status" value="1"/>
</dbReference>
<feature type="domain" description="Response regulatory" evidence="14">
    <location>
        <begin position="825"/>
        <end position="941"/>
    </location>
</feature>
<feature type="transmembrane region" description="Helical" evidence="12">
    <location>
        <begin position="12"/>
        <end position="39"/>
    </location>
</feature>
<evidence type="ECO:0000259" key="16">
    <source>
        <dbReference type="PROSITE" id="PS50113"/>
    </source>
</evidence>
<dbReference type="AlphaFoldDB" id="A0A4R5UTQ6"/>
<dbReference type="InterPro" id="IPR035965">
    <property type="entry name" value="PAS-like_dom_sf"/>
</dbReference>
<dbReference type="PROSITE" id="PS50110">
    <property type="entry name" value="RESPONSE_REGULATORY"/>
    <property type="match status" value="1"/>
</dbReference>
<evidence type="ECO:0000256" key="12">
    <source>
        <dbReference type="SAM" id="Phobius"/>
    </source>
</evidence>
<dbReference type="GO" id="GO:0006355">
    <property type="term" value="P:regulation of DNA-templated transcription"/>
    <property type="evidence" value="ECO:0007669"/>
    <property type="project" value="InterPro"/>
</dbReference>
<dbReference type="SMART" id="SM00387">
    <property type="entry name" value="HATPase_c"/>
    <property type="match status" value="1"/>
</dbReference>
<feature type="domain" description="Histidine kinase" evidence="13">
    <location>
        <begin position="575"/>
        <end position="797"/>
    </location>
</feature>
<dbReference type="PROSITE" id="PS50113">
    <property type="entry name" value="PAC"/>
    <property type="match status" value="1"/>
</dbReference>
<feature type="domain" description="PAS" evidence="15">
    <location>
        <begin position="438"/>
        <end position="508"/>
    </location>
</feature>
<evidence type="ECO:0000256" key="4">
    <source>
        <dbReference type="ARBA" id="ARBA00022679"/>
    </source>
</evidence>
<dbReference type="InterPro" id="IPR036890">
    <property type="entry name" value="HATPase_C_sf"/>
</dbReference>
<proteinExistence type="predicted"/>
<dbReference type="SUPFAM" id="SSF47384">
    <property type="entry name" value="Homodimeric domain of signal transducing histidine kinase"/>
    <property type="match status" value="1"/>
</dbReference>
<evidence type="ECO:0000256" key="5">
    <source>
        <dbReference type="ARBA" id="ARBA00022741"/>
    </source>
</evidence>
<dbReference type="Pfam" id="PF02518">
    <property type="entry name" value="HATPase_c"/>
    <property type="match status" value="1"/>
</dbReference>
<dbReference type="Gene3D" id="3.40.50.2300">
    <property type="match status" value="1"/>
</dbReference>
<evidence type="ECO:0000259" key="15">
    <source>
        <dbReference type="PROSITE" id="PS50112"/>
    </source>
</evidence>
<dbReference type="PROSITE" id="PS50109">
    <property type="entry name" value="HIS_KIN"/>
    <property type="match status" value="1"/>
</dbReference>
<evidence type="ECO:0000256" key="11">
    <source>
        <dbReference type="PROSITE-ProRule" id="PRU00169"/>
    </source>
</evidence>
<dbReference type="SMART" id="SM00448">
    <property type="entry name" value="REC"/>
    <property type="match status" value="1"/>
</dbReference>
<dbReference type="CDD" id="cd00082">
    <property type="entry name" value="HisKA"/>
    <property type="match status" value="1"/>
</dbReference>
<dbReference type="SMART" id="SM00086">
    <property type="entry name" value="PAC"/>
    <property type="match status" value="1"/>
</dbReference>
<keyword evidence="5" id="KW-0547">Nucleotide-binding</keyword>
<sequence length="949" mass="107687">MKAPRPSSYFRNFWVSFVVGTLLVILIMVLGIGFFNAIYDAQIESRRDFLTKQSELAARGLELEIRRFEEESKDLINYLEDPNHEIDDYDEEFTYAVRRLFNAFPQLIDSAWVDMQDSVLTFTFNERNDFFRKAVDQGFPESSSKPYANLVIGKKGFRVLYSLKFLDFAKEFAENYYLNPTGAKYLFFEDQLFPLNKSEISLPESELDFIKKDLTEGVKGIYTINSSVGEDDFTGVAAQYPFRFHVANRVGAVVFVVPVESLYSGIYRTYFLSFFGFMILLISAVSFFVISLKNSFEFQRIQESNIQEIKQLFDQQNLLLQELRGFVFFHDHRGEITRVSPEVEQVLGHSPDEFVAAFATNSSHMEAKLVKKQVMDRIAQKQDVLDLEYDFVRPDGQEIRVRVFEKLIFDEEGNFKGGMGLGTDISLQYESQEQLRESENRLRNLIRSIPDIIFIYDNSGKILDFHIPSDAAEMMPPEDVKGKNLKDLFDGPDGDGVLQTFLNALQSRKIHSLEQKIPTKSGIKHFETRFFPLDQQQMISISKNITGQKIWEKGLMEAMEAADKASRAKSEFLANMSHEIRTPMNGLLGIIDLLEQTKLDKVQKQYADIIKNSGNMLLGIIKDILDYSKIEAGKIEIIKEVFDANAELENQAKILSGLASKKEIKFTFQRADEEDLFIEADKVKINQIFLNLAGNAIKFTPEGGEVDIRLEYDPLGEAQGFLSCTVKDSGIGISSDHLQHLSEPFYQIDSSKTRSHQGTGLGLAIAKKLTELLGGSFEVESQLGEGSTFQFSVLVKRVSSPETTDAKSKTSWNDIKKSTGKYPIKVLLAEDNELNIQLMGMMLNQLGFSYEIAKNGLEAVQMVEKNGYDMVLMDVQMPVMNGLEATQAIRKLALSKQPAIIGLSANVFDEDHISAIEAGMDDYLTKPIRLGVLGERLEYFFQKIVQESE</sequence>
<dbReference type="InterPro" id="IPR001789">
    <property type="entry name" value="Sig_transdc_resp-reg_receiver"/>
</dbReference>
<evidence type="ECO:0000256" key="3">
    <source>
        <dbReference type="ARBA" id="ARBA00022553"/>
    </source>
</evidence>
<dbReference type="EMBL" id="SMUW01000036">
    <property type="protein sequence ID" value="TDK42564.1"/>
    <property type="molecule type" value="Genomic_DNA"/>
</dbReference>
<feature type="modified residue" description="4-aspartylphosphate" evidence="11">
    <location>
        <position position="874"/>
    </location>
</feature>
<keyword evidence="18" id="KW-1185">Reference proteome</keyword>
<evidence type="ECO:0000259" key="14">
    <source>
        <dbReference type="PROSITE" id="PS50110"/>
    </source>
</evidence>
<keyword evidence="4" id="KW-0808">Transferase</keyword>
<dbReference type="Pfam" id="PF13426">
    <property type="entry name" value="PAS_9"/>
    <property type="match status" value="1"/>
</dbReference>
<dbReference type="SUPFAM" id="SSF55874">
    <property type="entry name" value="ATPase domain of HSP90 chaperone/DNA topoisomerase II/histidine kinase"/>
    <property type="match status" value="1"/>
</dbReference>